<keyword evidence="4 8" id="KW-0812">Transmembrane</keyword>
<keyword evidence="5" id="KW-0378">Hydrolase</keyword>
<dbReference type="GO" id="GO:0008233">
    <property type="term" value="F:peptidase activity"/>
    <property type="evidence" value="ECO:0007669"/>
    <property type="project" value="UniProtKB-KW"/>
</dbReference>
<keyword evidence="7 8" id="KW-0472">Membrane</keyword>
<evidence type="ECO:0000256" key="6">
    <source>
        <dbReference type="ARBA" id="ARBA00022989"/>
    </source>
</evidence>
<proteinExistence type="predicted"/>
<keyword evidence="2" id="KW-0673">Quorum sensing</keyword>
<feature type="transmembrane region" description="Helical" evidence="8">
    <location>
        <begin position="53"/>
        <end position="73"/>
    </location>
</feature>
<dbReference type="Pfam" id="PF04647">
    <property type="entry name" value="AgrB"/>
    <property type="match status" value="1"/>
</dbReference>
<evidence type="ECO:0000256" key="5">
    <source>
        <dbReference type="ARBA" id="ARBA00022801"/>
    </source>
</evidence>
<evidence type="ECO:0000313" key="9">
    <source>
        <dbReference type="EMBL" id="ABX43221.1"/>
    </source>
</evidence>
<dbReference type="HOGENOM" id="CLU_2583561_0_0_9"/>
<keyword evidence="3" id="KW-0645">Protease</keyword>
<accession>A9KPE7</accession>
<evidence type="ECO:0000256" key="2">
    <source>
        <dbReference type="ARBA" id="ARBA00022654"/>
    </source>
</evidence>
<organism evidence="9 10">
    <name type="scientific">Lachnoclostridium phytofermentans (strain ATCC 700394 / DSM 18823 / ISDg)</name>
    <name type="common">Clostridium phytofermentans</name>
    <dbReference type="NCBI Taxonomy" id="357809"/>
    <lineage>
        <taxon>Bacteria</taxon>
        <taxon>Bacillati</taxon>
        <taxon>Bacillota</taxon>
        <taxon>Clostridia</taxon>
        <taxon>Lachnospirales</taxon>
        <taxon>Lachnospiraceae</taxon>
    </lineage>
</organism>
<dbReference type="STRING" id="357809.Cphy_2861"/>
<name>A9KPE7_LACP7</name>
<evidence type="ECO:0000313" key="10">
    <source>
        <dbReference type="Proteomes" id="UP000000370"/>
    </source>
</evidence>
<protein>
    <submittedName>
        <fullName evidence="9">Uncharacterized protein</fullName>
    </submittedName>
</protein>
<feature type="transmembrane region" description="Helical" evidence="8">
    <location>
        <begin position="29"/>
        <end position="47"/>
    </location>
</feature>
<evidence type="ECO:0000256" key="8">
    <source>
        <dbReference type="SAM" id="Phobius"/>
    </source>
</evidence>
<evidence type="ECO:0000256" key="7">
    <source>
        <dbReference type="ARBA" id="ARBA00023136"/>
    </source>
</evidence>
<keyword evidence="1" id="KW-1003">Cell membrane</keyword>
<dbReference type="InterPro" id="IPR006741">
    <property type="entry name" value="AgrB"/>
</dbReference>
<dbReference type="Proteomes" id="UP000000370">
    <property type="component" value="Chromosome"/>
</dbReference>
<dbReference type="GO" id="GO:0016020">
    <property type="term" value="C:membrane"/>
    <property type="evidence" value="ECO:0007669"/>
    <property type="project" value="InterPro"/>
</dbReference>
<sequence>MINLILWYRYVPQGTYARPIRKMELKKELKFKFFIAMVLTFSIRFLWMEIYSMCLFSMLLILSLTTPMAYKIFKVQHDRI</sequence>
<dbReference type="GO" id="GO:0006508">
    <property type="term" value="P:proteolysis"/>
    <property type="evidence" value="ECO:0007669"/>
    <property type="project" value="UniProtKB-KW"/>
</dbReference>
<evidence type="ECO:0000256" key="1">
    <source>
        <dbReference type="ARBA" id="ARBA00022475"/>
    </source>
</evidence>
<gene>
    <name evidence="9" type="ordered locus">Cphy_2861</name>
</gene>
<keyword evidence="6 8" id="KW-1133">Transmembrane helix</keyword>
<reference evidence="10" key="1">
    <citation type="submission" date="2007-11" db="EMBL/GenBank/DDBJ databases">
        <title>Complete genome sequence of Clostridium phytofermentans ISDg.</title>
        <authorList>
            <person name="Leschine S.B."/>
            <person name="Warnick T.A."/>
            <person name="Blanchard J.L."/>
            <person name="Schnell D.J."/>
            <person name="Petit E.L."/>
            <person name="LaTouf W.G."/>
            <person name="Copeland A."/>
            <person name="Lucas S."/>
            <person name="Lapidus A."/>
            <person name="Barry K."/>
            <person name="Glavina del Rio T."/>
            <person name="Dalin E."/>
            <person name="Tice H."/>
            <person name="Pitluck S."/>
            <person name="Kiss H."/>
            <person name="Brettin T."/>
            <person name="Bruce D."/>
            <person name="Detter J.C."/>
            <person name="Han C."/>
            <person name="Kuske C."/>
            <person name="Schmutz J."/>
            <person name="Larimer F."/>
            <person name="Land M."/>
            <person name="Hauser L."/>
            <person name="Kyrpides N."/>
            <person name="Kim E.A."/>
            <person name="Richardson P."/>
        </authorList>
    </citation>
    <scope>NUCLEOTIDE SEQUENCE [LARGE SCALE GENOMIC DNA]</scope>
    <source>
        <strain evidence="10">ATCC 700394 / DSM 18823 / ISDg</strain>
    </source>
</reference>
<keyword evidence="10" id="KW-1185">Reference proteome</keyword>
<evidence type="ECO:0000256" key="4">
    <source>
        <dbReference type="ARBA" id="ARBA00022692"/>
    </source>
</evidence>
<dbReference type="GO" id="GO:0009372">
    <property type="term" value="P:quorum sensing"/>
    <property type="evidence" value="ECO:0007669"/>
    <property type="project" value="UniProtKB-KW"/>
</dbReference>
<dbReference type="KEGG" id="cpy:Cphy_2861"/>
<dbReference type="AlphaFoldDB" id="A9KPE7"/>
<evidence type="ECO:0000256" key="3">
    <source>
        <dbReference type="ARBA" id="ARBA00022670"/>
    </source>
</evidence>
<dbReference type="EMBL" id="CP000885">
    <property type="protein sequence ID" value="ABX43221.1"/>
    <property type="molecule type" value="Genomic_DNA"/>
</dbReference>